<comment type="similarity">
    <text evidence="1">Belongs to the ATP-dependent AMP-binding enzyme family.</text>
</comment>
<evidence type="ECO:0000256" key="1">
    <source>
        <dbReference type="ARBA" id="ARBA00006432"/>
    </source>
</evidence>
<dbReference type="InterPro" id="IPR042099">
    <property type="entry name" value="ANL_N_sf"/>
</dbReference>
<dbReference type="Pfam" id="PF00501">
    <property type="entry name" value="AMP-binding"/>
    <property type="match status" value="1"/>
</dbReference>
<comment type="caution">
    <text evidence="4">The sequence shown here is derived from an EMBL/GenBank/DDBJ whole genome shotgun (WGS) entry which is preliminary data.</text>
</comment>
<feature type="non-terminal residue" evidence="4">
    <location>
        <position position="1"/>
    </location>
</feature>
<dbReference type="CDD" id="cd04433">
    <property type="entry name" value="AFD_class_I"/>
    <property type="match status" value="1"/>
</dbReference>
<protein>
    <recommendedName>
        <fullName evidence="3">AMP-dependent synthetase/ligase domain-containing protein</fullName>
    </recommendedName>
</protein>
<keyword evidence="2" id="KW-0436">Ligase</keyword>
<dbReference type="PANTHER" id="PTHR43201:SF5">
    <property type="entry name" value="MEDIUM-CHAIN ACYL-COA LIGASE ACSF2, MITOCHONDRIAL"/>
    <property type="match status" value="1"/>
</dbReference>
<feature type="domain" description="AMP-dependent synthetase/ligase" evidence="3">
    <location>
        <begin position="10"/>
        <end position="121"/>
    </location>
</feature>
<dbReference type="PANTHER" id="PTHR43201">
    <property type="entry name" value="ACYL-COA SYNTHETASE"/>
    <property type="match status" value="1"/>
</dbReference>
<reference evidence="4" key="1">
    <citation type="journal article" date="2014" name="Front. Microbiol.">
        <title>High frequency of phylogenetically diverse reductive dehalogenase-homologous genes in deep subseafloor sedimentary metagenomes.</title>
        <authorList>
            <person name="Kawai M."/>
            <person name="Futagami T."/>
            <person name="Toyoda A."/>
            <person name="Takaki Y."/>
            <person name="Nishi S."/>
            <person name="Hori S."/>
            <person name="Arai W."/>
            <person name="Tsubouchi T."/>
            <person name="Morono Y."/>
            <person name="Uchiyama I."/>
            <person name="Ito T."/>
            <person name="Fujiyama A."/>
            <person name="Inagaki F."/>
            <person name="Takami H."/>
        </authorList>
    </citation>
    <scope>NUCLEOTIDE SEQUENCE</scope>
    <source>
        <strain evidence="4">Expedition CK06-06</strain>
    </source>
</reference>
<evidence type="ECO:0000256" key="2">
    <source>
        <dbReference type="ARBA" id="ARBA00022598"/>
    </source>
</evidence>
<gene>
    <name evidence="4" type="ORF">S01H4_53380</name>
</gene>
<dbReference type="Gene3D" id="3.40.50.12780">
    <property type="entry name" value="N-terminal domain of ligase-like"/>
    <property type="match status" value="1"/>
</dbReference>
<organism evidence="4">
    <name type="scientific">marine sediment metagenome</name>
    <dbReference type="NCBI Taxonomy" id="412755"/>
    <lineage>
        <taxon>unclassified sequences</taxon>
        <taxon>metagenomes</taxon>
        <taxon>ecological metagenomes</taxon>
    </lineage>
</organism>
<dbReference type="InterPro" id="IPR045851">
    <property type="entry name" value="AMP-bd_C_sf"/>
</dbReference>
<dbReference type="SUPFAM" id="SSF56801">
    <property type="entry name" value="Acetyl-CoA synthetase-like"/>
    <property type="match status" value="1"/>
</dbReference>
<dbReference type="EMBL" id="BART01030605">
    <property type="protein sequence ID" value="GAH18045.1"/>
    <property type="molecule type" value="Genomic_DNA"/>
</dbReference>
<sequence>PFATANKPLRTVAFLLFDHIAGLDTLFYTLCSGGTLIIPQDRSTHSICQLIQQRRAQVLPTSPSFLNLLFLSGDARVFDLASLEIVTFGSEPMSESGLARVNRMFPGARVIQKYGASEFGSPRSKSRGDSDLWLKIDSDAFKVKIIDDILWVKSSSTMLGYLNCPQPLVDDGYYCTGDRVELDGQWLRILGRHSDIINVGGEKVFPGEVEGVLLDLPAIEDALVYAEANLLLGNIVCAKIKLTEGGGSRASEDSKLLKKAIR</sequence>
<dbReference type="InterPro" id="IPR000873">
    <property type="entry name" value="AMP-dep_synth/lig_dom"/>
</dbReference>
<proteinExistence type="inferred from homology"/>
<evidence type="ECO:0000259" key="3">
    <source>
        <dbReference type="Pfam" id="PF00501"/>
    </source>
</evidence>
<dbReference type="AlphaFoldDB" id="X1ECH5"/>
<evidence type="ECO:0000313" key="4">
    <source>
        <dbReference type="EMBL" id="GAH18045.1"/>
    </source>
</evidence>
<name>X1ECH5_9ZZZZ</name>
<feature type="non-terminal residue" evidence="4">
    <location>
        <position position="262"/>
    </location>
</feature>
<dbReference type="GO" id="GO:0031956">
    <property type="term" value="F:medium-chain fatty acid-CoA ligase activity"/>
    <property type="evidence" value="ECO:0007669"/>
    <property type="project" value="TreeGrafter"/>
</dbReference>
<dbReference type="GO" id="GO:0006631">
    <property type="term" value="P:fatty acid metabolic process"/>
    <property type="evidence" value="ECO:0007669"/>
    <property type="project" value="TreeGrafter"/>
</dbReference>
<accession>X1ECH5</accession>
<dbReference type="Gene3D" id="3.30.300.30">
    <property type="match status" value="1"/>
</dbReference>